<comment type="caution">
    <text evidence="1">The sequence shown here is derived from an EMBL/GenBank/DDBJ whole genome shotgun (WGS) entry which is preliminary data.</text>
</comment>
<evidence type="ECO:0000313" key="1">
    <source>
        <dbReference type="EMBL" id="KAL0572728.1"/>
    </source>
</evidence>
<evidence type="ECO:0000313" key="2">
    <source>
        <dbReference type="Proteomes" id="UP001465976"/>
    </source>
</evidence>
<name>A0ABR3FBP8_9AGAR</name>
<gene>
    <name evidence="1" type="ORF">V5O48_009228</name>
</gene>
<dbReference type="Proteomes" id="UP001465976">
    <property type="component" value="Unassembled WGS sequence"/>
</dbReference>
<accession>A0ABR3FBP8</accession>
<reference evidence="1 2" key="1">
    <citation type="submission" date="2024-02" db="EMBL/GenBank/DDBJ databases">
        <title>A draft genome for the cacao thread blight pathogen Marasmius crinis-equi.</title>
        <authorList>
            <person name="Cohen S.P."/>
            <person name="Baruah I.K."/>
            <person name="Amoako-Attah I."/>
            <person name="Bukari Y."/>
            <person name="Meinhardt L.W."/>
            <person name="Bailey B.A."/>
        </authorList>
    </citation>
    <scope>NUCLEOTIDE SEQUENCE [LARGE SCALE GENOMIC DNA]</scope>
    <source>
        <strain evidence="1 2">GH-76</strain>
    </source>
</reference>
<protein>
    <submittedName>
        <fullName evidence="1">Uncharacterized protein</fullName>
    </submittedName>
</protein>
<dbReference type="EMBL" id="JBAHYK010000590">
    <property type="protein sequence ID" value="KAL0572728.1"/>
    <property type="molecule type" value="Genomic_DNA"/>
</dbReference>
<proteinExistence type="predicted"/>
<sequence length="182" mass="19460">MGYSKSELSSWTNQQLVTKEVSHRRSIASYVTSLTLTGMTTVASVGTLAPLTVPIGAFKAYKISSHKDKLDMVREELSKRQLSPAEKRNRDVLVPVAIAFTVYVATLGLADVVDLVPSDVQGHFNSEVESAAGVPQGSGGLNEVGDKYQAFAMAEAAAPLANQAMKPTLPPQYSQSSCNKEN</sequence>
<organism evidence="1 2">
    <name type="scientific">Marasmius crinis-equi</name>
    <dbReference type="NCBI Taxonomy" id="585013"/>
    <lineage>
        <taxon>Eukaryota</taxon>
        <taxon>Fungi</taxon>
        <taxon>Dikarya</taxon>
        <taxon>Basidiomycota</taxon>
        <taxon>Agaricomycotina</taxon>
        <taxon>Agaricomycetes</taxon>
        <taxon>Agaricomycetidae</taxon>
        <taxon>Agaricales</taxon>
        <taxon>Marasmiineae</taxon>
        <taxon>Marasmiaceae</taxon>
        <taxon>Marasmius</taxon>
    </lineage>
</organism>
<keyword evidence="2" id="KW-1185">Reference proteome</keyword>